<evidence type="ECO:0000256" key="6">
    <source>
        <dbReference type="ARBA" id="ARBA00022989"/>
    </source>
</evidence>
<comment type="function">
    <text evidence="12">Receptor that may play a role in the perception of bitterness and is gustducin-linked. May play a role in sensing the chemical composition of the gastrointestinal content. The activity of this receptor may stimulate alpha gustducin, mediate PLC-beta-2 activation and lead to the gating of TRPM5.</text>
</comment>
<feature type="transmembrane region" description="Helical" evidence="15">
    <location>
        <begin position="227"/>
        <end position="249"/>
    </location>
</feature>
<keyword evidence="10" id="KW-0325">Glycoprotein</keyword>
<feature type="transmembrane region" description="Helical" evidence="15">
    <location>
        <begin position="129"/>
        <end position="146"/>
    </location>
</feature>
<reference evidence="17" key="1">
    <citation type="submission" date="2025-08" db="UniProtKB">
        <authorList>
            <consortium name="RefSeq"/>
        </authorList>
    </citation>
    <scope>IDENTIFICATION</scope>
</reference>
<dbReference type="GO" id="GO:0004930">
    <property type="term" value="F:G protein-coupled receptor activity"/>
    <property type="evidence" value="ECO:0007669"/>
    <property type="project" value="UniProtKB-KW"/>
</dbReference>
<accession>A0AAX6P979</accession>
<dbReference type="InterPro" id="IPR007960">
    <property type="entry name" value="TAS2R"/>
</dbReference>
<evidence type="ECO:0000313" key="17">
    <source>
        <dbReference type="RefSeq" id="XP_004845985.1"/>
    </source>
</evidence>
<dbReference type="GO" id="GO:0033038">
    <property type="term" value="F:bitter taste receptor activity"/>
    <property type="evidence" value="ECO:0007669"/>
    <property type="project" value="InterPro"/>
</dbReference>
<feature type="transmembrane region" description="Helical" evidence="15">
    <location>
        <begin position="12"/>
        <end position="36"/>
    </location>
</feature>
<evidence type="ECO:0000256" key="13">
    <source>
        <dbReference type="RuleBase" id="RU004423"/>
    </source>
</evidence>
<keyword evidence="3 14" id="KW-0919">Taste</keyword>
<keyword evidence="11 14" id="KW-0807">Transducer</keyword>
<keyword evidence="9 14" id="KW-0675">Receptor</keyword>
<evidence type="ECO:0000256" key="8">
    <source>
        <dbReference type="ARBA" id="ARBA00023136"/>
    </source>
</evidence>
<dbReference type="GeneID" id="101710780"/>
<dbReference type="GO" id="GO:0016020">
    <property type="term" value="C:membrane"/>
    <property type="evidence" value="ECO:0007669"/>
    <property type="project" value="UniProtKB-SubCell"/>
</dbReference>
<comment type="similarity">
    <text evidence="2 13">Belongs to the G-protein coupled receptor T2R family.</text>
</comment>
<dbReference type="PANTHER" id="PTHR11394">
    <property type="entry name" value="TASTE RECEPTOR TYPE 2"/>
    <property type="match status" value="1"/>
</dbReference>
<dbReference type="AlphaFoldDB" id="A0AAX6P979"/>
<feature type="transmembrane region" description="Helical" evidence="15">
    <location>
        <begin position="179"/>
        <end position="206"/>
    </location>
</feature>
<evidence type="ECO:0000256" key="9">
    <source>
        <dbReference type="ARBA" id="ARBA00023170"/>
    </source>
</evidence>
<evidence type="ECO:0000256" key="10">
    <source>
        <dbReference type="ARBA" id="ARBA00023180"/>
    </source>
</evidence>
<evidence type="ECO:0000256" key="12">
    <source>
        <dbReference type="ARBA" id="ARBA00024847"/>
    </source>
</evidence>
<evidence type="ECO:0000256" key="2">
    <source>
        <dbReference type="ARBA" id="ARBA00007376"/>
    </source>
</evidence>
<dbReference type="RefSeq" id="XP_004845985.1">
    <property type="nucleotide sequence ID" value="XM_004845928.3"/>
</dbReference>
<keyword evidence="8 14" id="KW-0472">Membrane</keyword>
<keyword evidence="7 14" id="KW-0297">G-protein coupled receptor</keyword>
<dbReference type="FunFam" id="1.20.1070.10:FF:000042">
    <property type="entry name" value="Taste receptor type 2 member 7"/>
    <property type="match status" value="1"/>
</dbReference>
<dbReference type="KEGG" id="hgl:101710780"/>
<sequence>MESGLQSFFTLIIVVQFTIGNLSNGFVVLINCIDWVSKRKLSSVDQILSTLALSRIGVIWEILVSWFICLRCSCSIVDEEEIKITTFIWVIFNHFSLWLATILSIFYLLKIASFSRPIFLYLKWRVKKVILMILLGNLVFLFLNLIQINTHIEDWKCGRERNLTWNSTLSDSATLSQLIIFNMTMFSLTPFILALISFLLLIFSLWKHLQKMQLNSKGHRDPSTGAHINALKIVISFLLLYTSYFLSLLMSYVSQMPQSDLVHALCLAIGLIYPSSHSLILILGNSKLRQASLLVLRQLKCGTKDETFTTP</sequence>
<organism evidence="16 17">
    <name type="scientific">Heterocephalus glaber</name>
    <name type="common">Naked mole rat</name>
    <dbReference type="NCBI Taxonomy" id="10181"/>
    <lineage>
        <taxon>Eukaryota</taxon>
        <taxon>Metazoa</taxon>
        <taxon>Chordata</taxon>
        <taxon>Craniata</taxon>
        <taxon>Vertebrata</taxon>
        <taxon>Euteleostomi</taxon>
        <taxon>Mammalia</taxon>
        <taxon>Eutheria</taxon>
        <taxon>Euarchontoglires</taxon>
        <taxon>Glires</taxon>
        <taxon>Rodentia</taxon>
        <taxon>Hystricomorpha</taxon>
        <taxon>Bathyergidae</taxon>
        <taxon>Heterocephalus</taxon>
    </lineage>
</organism>
<dbReference type="Gene3D" id="1.20.1070.10">
    <property type="entry name" value="Rhodopsin 7-helix transmembrane proteins"/>
    <property type="match status" value="1"/>
</dbReference>
<feature type="transmembrane region" description="Helical" evidence="15">
    <location>
        <begin position="261"/>
        <end position="283"/>
    </location>
</feature>
<feature type="transmembrane region" description="Helical" evidence="15">
    <location>
        <begin position="88"/>
        <end position="109"/>
    </location>
</feature>
<evidence type="ECO:0000256" key="14">
    <source>
        <dbReference type="RuleBase" id="RU004424"/>
    </source>
</evidence>
<proteinExistence type="inferred from homology"/>
<evidence type="ECO:0000313" key="16">
    <source>
        <dbReference type="Proteomes" id="UP000694906"/>
    </source>
</evidence>
<evidence type="ECO:0000256" key="1">
    <source>
        <dbReference type="ARBA" id="ARBA00004141"/>
    </source>
</evidence>
<keyword evidence="4 14" id="KW-0716">Sensory transduction</keyword>
<dbReference type="Pfam" id="PF05296">
    <property type="entry name" value="TAS2R"/>
    <property type="match status" value="1"/>
</dbReference>
<gene>
    <name evidence="17" type="primary">LOC101710780</name>
</gene>
<evidence type="ECO:0000256" key="15">
    <source>
        <dbReference type="SAM" id="Phobius"/>
    </source>
</evidence>
<evidence type="ECO:0000256" key="5">
    <source>
        <dbReference type="ARBA" id="ARBA00022692"/>
    </source>
</evidence>
<keyword evidence="16" id="KW-1185">Reference proteome</keyword>
<evidence type="ECO:0000256" key="3">
    <source>
        <dbReference type="ARBA" id="ARBA00022480"/>
    </source>
</evidence>
<protein>
    <recommendedName>
        <fullName evidence="14">Taste receptor type 2</fullName>
    </recommendedName>
</protein>
<evidence type="ECO:0000256" key="11">
    <source>
        <dbReference type="ARBA" id="ARBA00023224"/>
    </source>
</evidence>
<keyword evidence="6 15" id="KW-1133">Transmembrane helix</keyword>
<name>A0AAX6P979_HETGA</name>
<dbReference type="SUPFAM" id="SSF81321">
    <property type="entry name" value="Family A G protein-coupled receptor-like"/>
    <property type="match status" value="1"/>
</dbReference>
<dbReference type="PANTHER" id="PTHR11394:SF28">
    <property type="entry name" value="TASTE RECEPTOR TYPE 2 MEMBER 13"/>
    <property type="match status" value="1"/>
</dbReference>
<comment type="subcellular location">
    <subcellularLocation>
        <location evidence="1 14">Membrane</location>
        <topology evidence="1 14">Multi-pass membrane protein</topology>
    </subcellularLocation>
</comment>
<evidence type="ECO:0000256" key="7">
    <source>
        <dbReference type="ARBA" id="ARBA00023040"/>
    </source>
</evidence>
<evidence type="ECO:0000256" key="4">
    <source>
        <dbReference type="ARBA" id="ARBA00022606"/>
    </source>
</evidence>
<dbReference type="Proteomes" id="UP000694906">
    <property type="component" value="Unplaced"/>
</dbReference>
<keyword evidence="5 14" id="KW-0812">Transmembrane</keyword>